<feature type="transmembrane region" description="Helical" evidence="3">
    <location>
        <begin position="317"/>
        <end position="336"/>
    </location>
</feature>
<evidence type="ECO:0000256" key="3">
    <source>
        <dbReference type="SAM" id="Phobius"/>
    </source>
</evidence>
<dbReference type="InterPro" id="IPR031139">
    <property type="entry name" value="RPGRIP1_fam"/>
</dbReference>
<gene>
    <name evidence="4" type="ORF">RIMI_LOCUS20606205</name>
</gene>
<dbReference type="PANTHER" id="PTHR14240:SF4">
    <property type="entry name" value="PROTEIN FANTOM"/>
    <property type="match status" value="1"/>
</dbReference>
<evidence type="ECO:0000313" key="4">
    <source>
        <dbReference type="EMBL" id="CAJ0965768.1"/>
    </source>
</evidence>
<feature type="coiled-coil region" evidence="1">
    <location>
        <begin position="99"/>
        <end position="133"/>
    </location>
</feature>
<proteinExistence type="predicted"/>
<feature type="transmembrane region" description="Helical" evidence="3">
    <location>
        <begin position="369"/>
        <end position="387"/>
    </location>
</feature>
<keyword evidence="3" id="KW-0812">Transmembrane</keyword>
<protein>
    <recommendedName>
        <fullName evidence="6">Transmembrane protein 57</fullName>
    </recommendedName>
</protein>
<keyword evidence="3" id="KW-0472">Membrane</keyword>
<name>A0ABN9MHJ4_9NEOB</name>
<organism evidence="4 5">
    <name type="scientific">Ranitomeya imitator</name>
    <name type="common">mimic poison frog</name>
    <dbReference type="NCBI Taxonomy" id="111125"/>
    <lineage>
        <taxon>Eukaryota</taxon>
        <taxon>Metazoa</taxon>
        <taxon>Chordata</taxon>
        <taxon>Craniata</taxon>
        <taxon>Vertebrata</taxon>
        <taxon>Euteleostomi</taxon>
        <taxon>Amphibia</taxon>
        <taxon>Batrachia</taxon>
        <taxon>Anura</taxon>
        <taxon>Neobatrachia</taxon>
        <taxon>Hyloidea</taxon>
        <taxon>Dendrobatidae</taxon>
        <taxon>Dendrobatinae</taxon>
        <taxon>Ranitomeya</taxon>
    </lineage>
</organism>
<comment type="caution">
    <text evidence="4">The sequence shown here is derived from an EMBL/GenBank/DDBJ whole genome shotgun (WGS) entry which is preliminary data.</text>
</comment>
<reference evidence="4" key="1">
    <citation type="submission" date="2023-07" db="EMBL/GenBank/DDBJ databases">
        <authorList>
            <person name="Stuckert A."/>
        </authorList>
    </citation>
    <scope>NUCLEOTIDE SEQUENCE</scope>
</reference>
<accession>A0ABN9MHJ4</accession>
<dbReference type="PANTHER" id="PTHR14240">
    <property type="entry name" value="RETINITIS PIGMENTOSA GTPASE REGULATOR-INTERACTING PROTEIN"/>
    <property type="match status" value="1"/>
</dbReference>
<keyword evidence="1" id="KW-0175">Coiled coil</keyword>
<evidence type="ECO:0000256" key="1">
    <source>
        <dbReference type="SAM" id="Coils"/>
    </source>
</evidence>
<dbReference type="EMBL" id="CAUEEQ010069507">
    <property type="protein sequence ID" value="CAJ0965768.1"/>
    <property type="molecule type" value="Genomic_DNA"/>
</dbReference>
<keyword evidence="5" id="KW-1185">Reference proteome</keyword>
<sequence>MAAPADETAADLPVRDFGPSVSDAVPPQSAKARQAVARVSRQELEDRYLRIHDENLLLKQHAHKQEDKIKRMATKLVRLLQDKKKAEQGPGVLRRSGKDVELEEMIEQLHENVRELEKQNEGLQNRLIATKQQLQTQGHRHTPYNYIQSRINSGLKKVSENVLMQEHVRKGMRLQNSEVTPRSTQAPLPRYGHSLLEEARAEIKNLYVPFIYIILFKGKLSPADIRLICSLSIRFAGSSETQRVYRRAVSSARLYYFICPELIDYSLYYFICLELIGYNLYYFICPELIDYRLYYFICPELIGYSLYYFICPELIDYSLYYFICLELIGYNLYYFICPELIDYRLYYFICPELIDYSLYYFICPELIDYRLYYFICRVLIGYSLYYFSSALS</sequence>
<evidence type="ECO:0008006" key="6">
    <source>
        <dbReference type="Google" id="ProtNLM"/>
    </source>
</evidence>
<keyword evidence="3" id="KW-1133">Transmembrane helix</keyword>
<feature type="transmembrane region" description="Helical" evidence="3">
    <location>
        <begin position="267"/>
        <end position="284"/>
    </location>
</feature>
<dbReference type="Proteomes" id="UP001176940">
    <property type="component" value="Unassembled WGS sequence"/>
</dbReference>
<evidence type="ECO:0000256" key="2">
    <source>
        <dbReference type="SAM" id="MobiDB-lite"/>
    </source>
</evidence>
<evidence type="ECO:0000313" key="5">
    <source>
        <dbReference type="Proteomes" id="UP001176940"/>
    </source>
</evidence>
<feature type="region of interest" description="Disordered" evidence="2">
    <location>
        <begin position="1"/>
        <end position="34"/>
    </location>
</feature>
<feature type="transmembrane region" description="Helical" evidence="3">
    <location>
        <begin position="293"/>
        <end position="311"/>
    </location>
</feature>